<dbReference type="OrthoDB" id="5244367at2"/>
<dbReference type="InterPro" id="IPR006015">
    <property type="entry name" value="Universal_stress_UspA"/>
</dbReference>
<dbReference type="AlphaFoldDB" id="A0A428ZAW5"/>
<evidence type="ECO:0000256" key="1">
    <source>
        <dbReference type="ARBA" id="ARBA00008791"/>
    </source>
</evidence>
<dbReference type="RefSeq" id="WP_037267583.1">
    <property type="nucleotide sequence ID" value="NZ_QHKI01000013.1"/>
</dbReference>
<gene>
    <name evidence="3" type="ORF">DMH04_18105</name>
</gene>
<dbReference type="Pfam" id="PF00582">
    <property type="entry name" value="Usp"/>
    <property type="match status" value="1"/>
</dbReference>
<organism evidence="3 4">
    <name type="scientific">Kibdelosporangium aridum</name>
    <dbReference type="NCBI Taxonomy" id="2030"/>
    <lineage>
        <taxon>Bacteria</taxon>
        <taxon>Bacillati</taxon>
        <taxon>Actinomycetota</taxon>
        <taxon>Actinomycetes</taxon>
        <taxon>Pseudonocardiales</taxon>
        <taxon>Pseudonocardiaceae</taxon>
        <taxon>Kibdelosporangium</taxon>
    </lineage>
</organism>
<dbReference type="SUPFAM" id="SSF52402">
    <property type="entry name" value="Adenine nucleotide alpha hydrolases-like"/>
    <property type="match status" value="1"/>
</dbReference>
<comment type="caution">
    <text evidence="3">The sequence shown here is derived from an EMBL/GenBank/DDBJ whole genome shotgun (WGS) entry which is preliminary data.</text>
</comment>
<sequence length="154" mass="16324">MTAQQRIIVVGVDGSPASRAALRWALDLAATQDFQVEAVAVQRRMPAFVPATSMALLPHGTFPETPPETRAERLHAVVEATGDHRAPVIELLVTGDPVRELTQLAGPGDLLVVGSHDAFTAATALLGSVTMGCLRHARCPVVIVPAERKRASHV</sequence>
<proteinExistence type="inferred from homology"/>
<protein>
    <submittedName>
        <fullName evidence="3">Universal stress protein</fullName>
    </submittedName>
</protein>
<dbReference type="PANTHER" id="PTHR46553:SF3">
    <property type="entry name" value="ADENINE NUCLEOTIDE ALPHA HYDROLASES-LIKE SUPERFAMILY PROTEIN"/>
    <property type="match status" value="1"/>
</dbReference>
<evidence type="ECO:0000313" key="4">
    <source>
        <dbReference type="Proteomes" id="UP000287547"/>
    </source>
</evidence>
<feature type="domain" description="UspA" evidence="2">
    <location>
        <begin position="6"/>
        <end position="145"/>
    </location>
</feature>
<dbReference type="InterPro" id="IPR014729">
    <property type="entry name" value="Rossmann-like_a/b/a_fold"/>
</dbReference>
<dbReference type="CDD" id="cd00293">
    <property type="entry name" value="USP-like"/>
    <property type="match status" value="1"/>
</dbReference>
<dbReference type="Proteomes" id="UP000287547">
    <property type="component" value="Unassembled WGS sequence"/>
</dbReference>
<dbReference type="PRINTS" id="PR01438">
    <property type="entry name" value="UNVRSLSTRESS"/>
</dbReference>
<dbReference type="InterPro" id="IPR006016">
    <property type="entry name" value="UspA"/>
</dbReference>
<dbReference type="Gene3D" id="3.40.50.620">
    <property type="entry name" value="HUPs"/>
    <property type="match status" value="1"/>
</dbReference>
<comment type="similarity">
    <text evidence="1">Belongs to the universal stress protein A family.</text>
</comment>
<evidence type="ECO:0000313" key="3">
    <source>
        <dbReference type="EMBL" id="RSM85212.1"/>
    </source>
</evidence>
<dbReference type="PANTHER" id="PTHR46553">
    <property type="entry name" value="ADENINE NUCLEOTIDE ALPHA HYDROLASES-LIKE SUPERFAMILY PROTEIN"/>
    <property type="match status" value="1"/>
</dbReference>
<evidence type="ECO:0000259" key="2">
    <source>
        <dbReference type="Pfam" id="PF00582"/>
    </source>
</evidence>
<accession>A0A428ZAW5</accession>
<reference evidence="3 4" key="1">
    <citation type="submission" date="2018-05" db="EMBL/GenBank/DDBJ databases">
        <title>Evolution of GPA BGCs.</title>
        <authorList>
            <person name="Waglechner N."/>
            <person name="Wright G.D."/>
        </authorList>
    </citation>
    <scope>NUCLEOTIDE SEQUENCE [LARGE SCALE GENOMIC DNA]</scope>
    <source>
        <strain evidence="3 4">A82846</strain>
    </source>
</reference>
<dbReference type="EMBL" id="QHKI01000013">
    <property type="protein sequence ID" value="RSM85212.1"/>
    <property type="molecule type" value="Genomic_DNA"/>
</dbReference>
<name>A0A428ZAW5_KIBAR</name>